<accession>A0A7S2BG22</accession>
<evidence type="ECO:0000313" key="6">
    <source>
        <dbReference type="EMBL" id="CAD9395944.1"/>
    </source>
</evidence>
<evidence type="ECO:0000256" key="3">
    <source>
        <dbReference type="ARBA" id="ARBA00023274"/>
    </source>
</evidence>
<name>A0A7S2BG22_9CHLO</name>
<evidence type="ECO:0000259" key="5">
    <source>
        <dbReference type="Pfam" id="PF01775"/>
    </source>
</evidence>
<keyword evidence="3 4" id="KW-0687">Ribonucleoprotein</keyword>
<dbReference type="HAMAP" id="MF_00273">
    <property type="entry name" value="Ribosomal_eL20"/>
    <property type="match status" value="1"/>
</dbReference>
<evidence type="ECO:0000256" key="2">
    <source>
        <dbReference type="ARBA" id="ARBA00022980"/>
    </source>
</evidence>
<dbReference type="InterPro" id="IPR021138">
    <property type="entry name" value="Ribosomal_eL20_eukaryotes"/>
</dbReference>
<dbReference type="AlphaFoldDB" id="A0A7S2BG22"/>
<dbReference type="FunFam" id="3.10.20.10:FF:000002">
    <property type="entry name" value="60S ribosomal protein L18a"/>
    <property type="match status" value="1"/>
</dbReference>
<reference evidence="6" key="1">
    <citation type="submission" date="2021-01" db="EMBL/GenBank/DDBJ databases">
        <authorList>
            <person name="Corre E."/>
            <person name="Pelletier E."/>
            <person name="Niang G."/>
            <person name="Scheremetjew M."/>
            <person name="Finn R."/>
            <person name="Kale V."/>
            <person name="Holt S."/>
            <person name="Cochrane G."/>
            <person name="Meng A."/>
            <person name="Brown T."/>
            <person name="Cohen L."/>
        </authorList>
    </citation>
    <scope>NUCLEOTIDE SEQUENCE</scope>
    <source>
        <strain evidence="6">RCC733</strain>
    </source>
</reference>
<dbReference type="InterPro" id="IPR023573">
    <property type="entry name" value="Ribosomal_eL20_dom"/>
</dbReference>
<dbReference type="Gene3D" id="3.10.20.10">
    <property type="match status" value="2"/>
</dbReference>
<feature type="domain" description="Large ribosomal subunit protein eL20" evidence="5">
    <location>
        <begin position="8"/>
        <end position="128"/>
    </location>
</feature>
<dbReference type="PIRSF" id="PIRSF002190">
    <property type="entry name" value="Ribosomal_L18a"/>
    <property type="match status" value="1"/>
</dbReference>
<comment type="similarity">
    <text evidence="1 4">Belongs to the eukaryotic ribosomal protein eL20 family.</text>
</comment>
<gene>
    <name evidence="6" type="ORF">PPRO1471_LOCUS8766</name>
</gene>
<dbReference type="SUPFAM" id="SSF160374">
    <property type="entry name" value="RplX-like"/>
    <property type="match status" value="1"/>
</dbReference>
<dbReference type="GO" id="GO:0006412">
    <property type="term" value="P:translation"/>
    <property type="evidence" value="ECO:0007669"/>
    <property type="project" value="InterPro"/>
</dbReference>
<dbReference type="EMBL" id="HBGR01013186">
    <property type="protein sequence ID" value="CAD9395944.1"/>
    <property type="molecule type" value="Transcribed_RNA"/>
</dbReference>
<dbReference type="PANTHER" id="PTHR10052">
    <property type="entry name" value="60S RIBOSOMAL PROTEIN L18A"/>
    <property type="match status" value="1"/>
</dbReference>
<dbReference type="FunFam" id="3.10.20.10:FF:000001">
    <property type="entry name" value="60S ribosomal protein L18a"/>
    <property type="match status" value="1"/>
</dbReference>
<dbReference type="GO" id="GO:1990904">
    <property type="term" value="C:ribonucleoprotein complex"/>
    <property type="evidence" value="ECO:0007669"/>
    <property type="project" value="UniProtKB-KW"/>
</dbReference>
<protein>
    <recommendedName>
        <fullName evidence="4">60S ribosomal protein L18a</fullName>
    </recommendedName>
</protein>
<keyword evidence="2 4" id="KW-0689">Ribosomal protein</keyword>
<evidence type="ECO:0000256" key="4">
    <source>
        <dbReference type="PIRNR" id="PIRNR002190"/>
    </source>
</evidence>
<dbReference type="InterPro" id="IPR028877">
    <property type="entry name" value="Ribosomal_eL20"/>
</dbReference>
<proteinExistence type="inferred from homology"/>
<evidence type="ECO:0000256" key="1">
    <source>
        <dbReference type="ARBA" id="ARBA00009362"/>
    </source>
</evidence>
<dbReference type="GO" id="GO:0003735">
    <property type="term" value="F:structural constituent of ribosome"/>
    <property type="evidence" value="ECO:0007669"/>
    <property type="project" value="InterPro"/>
</dbReference>
<sequence>MPGKYRFKQFQVIGRHVPTEREPSPKLYRMKLWATDAVRARSKFFYFISKIKKVKRANGQIVSCNEIHEADSTTTKNYGIWIRYLTRTGYTNGYKEYRDVTLNGAVEQLYQEMASRHRVRMPEIQIIKTHILENHQCRRENVTMFHNDEVKFPDGNKHIRPTNKSFKTTFKAVRPSVNL</sequence>
<dbReference type="GO" id="GO:0005840">
    <property type="term" value="C:ribosome"/>
    <property type="evidence" value="ECO:0007669"/>
    <property type="project" value="UniProtKB-KW"/>
</dbReference>
<dbReference type="Pfam" id="PF01775">
    <property type="entry name" value="Ribosomal_L18A"/>
    <property type="match status" value="1"/>
</dbReference>
<organism evidence="6">
    <name type="scientific">Pycnococcus provasolii</name>
    <dbReference type="NCBI Taxonomy" id="41880"/>
    <lineage>
        <taxon>Eukaryota</taxon>
        <taxon>Viridiplantae</taxon>
        <taxon>Chlorophyta</taxon>
        <taxon>Pseudoscourfieldiophyceae</taxon>
        <taxon>Pseudoscourfieldiales</taxon>
        <taxon>Pycnococcaceae</taxon>
        <taxon>Pycnococcus</taxon>
    </lineage>
</organism>